<accession>A0ABU0ARP7</accession>
<evidence type="ECO:0000313" key="2">
    <source>
        <dbReference type="EMBL" id="MDQ0273942.1"/>
    </source>
</evidence>
<organism evidence="2 3">
    <name type="scientific">Cytobacillus purgationiresistens</name>
    <dbReference type="NCBI Taxonomy" id="863449"/>
    <lineage>
        <taxon>Bacteria</taxon>
        <taxon>Bacillati</taxon>
        <taxon>Bacillota</taxon>
        <taxon>Bacilli</taxon>
        <taxon>Bacillales</taxon>
        <taxon>Bacillaceae</taxon>
        <taxon>Cytobacillus</taxon>
    </lineage>
</organism>
<keyword evidence="1" id="KW-0812">Transmembrane</keyword>
<dbReference type="RefSeq" id="WP_307480695.1">
    <property type="nucleotide sequence ID" value="NZ_JAUSUB010000062.1"/>
</dbReference>
<feature type="transmembrane region" description="Helical" evidence="1">
    <location>
        <begin position="158"/>
        <end position="175"/>
    </location>
</feature>
<protein>
    <submittedName>
        <fullName evidence="2">Ca2+/Na+ antiporter</fullName>
    </submittedName>
</protein>
<feature type="transmembrane region" description="Helical" evidence="1">
    <location>
        <begin position="181"/>
        <end position="198"/>
    </location>
</feature>
<comment type="caution">
    <text evidence="2">The sequence shown here is derived from an EMBL/GenBank/DDBJ whole genome shotgun (WGS) entry which is preliminary data.</text>
</comment>
<dbReference type="EMBL" id="JAUSUB010000062">
    <property type="protein sequence ID" value="MDQ0273942.1"/>
    <property type="molecule type" value="Genomic_DNA"/>
</dbReference>
<sequence>MSYVQIGNTSISLTWVAVLVSFFLVIILYRLITHNKVSDWFGNSLFLFFIIWKLSYIPLNFKLFIDTPLSIIYFNGGLKGLIFAVVTVTVYLIYLSKNKAKHIRTEGHIVFLIFYLSFIPFKLILEFKSIGILILLIPLLLMFFLFKYKQNISTTLSNQLYIIFFLIGILMSSLFDNLLSTEFISIMWLGLIIYILGLKKT</sequence>
<keyword evidence="1" id="KW-0472">Membrane</keyword>
<dbReference type="Proteomes" id="UP001238088">
    <property type="component" value="Unassembled WGS sequence"/>
</dbReference>
<feature type="transmembrane region" description="Helical" evidence="1">
    <location>
        <begin position="12"/>
        <end position="32"/>
    </location>
</feature>
<name>A0ABU0ARP7_9BACI</name>
<feature type="transmembrane region" description="Helical" evidence="1">
    <location>
        <begin position="44"/>
        <end position="65"/>
    </location>
</feature>
<keyword evidence="3" id="KW-1185">Reference proteome</keyword>
<evidence type="ECO:0000313" key="3">
    <source>
        <dbReference type="Proteomes" id="UP001238088"/>
    </source>
</evidence>
<evidence type="ECO:0000256" key="1">
    <source>
        <dbReference type="SAM" id="Phobius"/>
    </source>
</evidence>
<reference evidence="2 3" key="1">
    <citation type="submission" date="2023-07" db="EMBL/GenBank/DDBJ databases">
        <title>Genomic Encyclopedia of Type Strains, Phase IV (KMG-IV): sequencing the most valuable type-strain genomes for metagenomic binning, comparative biology and taxonomic classification.</title>
        <authorList>
            <person name="Goeker M."/>
        </authorList>
    </citation>
    <scope>NUCLEOTIDE SEQUENCE [LARGE SCALE GENOMIC DNA]</scope>
    <source>
        <strain evidence="2 3">DSM 23494</strain>
    </source>
</reference>
<feature type="transmembrane region" description="Helical" evidence="1">
    <location>
        <begin position="71"/>
        <end position="95"/>
    </location>
</feature>
<feature type="transmembrane region" description="Helical" evidence="1">
    <location>
        <begin position="107"/>
        <end position="124"/>
    </location>
</feature>
<keyword evidence="1" id="KW-1133">Transmembrane helix</keyword>
<feature type="transmembrane region" description="Helical" evidence="1">
    <location>
        <begin position="130"/>
        <end position="146"/>
    </location>
</feature>
<proteinExistence type="predicted"/>
<gene>
    <name evidence="2" type="ORF">J2S17_005903</name>
</gene>